<dbReference type="Proteomes" id="UP001152622">
    <property type="component" value="Chromosome 14"/>
</dbReference>
<protein>
    <recommendedName>
        <fullName evidence="1">Replication factor A C-terminal domain-containing protein</fullName>
    </recommendedName>
</protein>
<gene>
    <name evidence="2" type="ORF">SKAU_G00329420</name>
</gene>
<name>A0A9Q1EQE1_SYNKA</name>
<evidence type="ECO:0000259" key="1">
    <source>
        <dbReference type="Pfam" id="PF08646"/>
    </source>
</evidence>
<dbReference type="PANTHER" id="PTHR35537:SF1">
    <property type="entry name" value="DNA DAMAGE-INDUCED APOPTOSIS SUPPRESSOR PROTEIN"/>
    <property type="match status" value="1"/>
</dbReference>
<dbReference type="Pfam" id="PF08646">
    <property type="entry name" value="Rep_fac-A_C"/>
    <property type="match status" value="1"/>
</dbReference>
<dbReference type="OrthoDB" id="9948238at2759"/>
<dbReference type="AlphaFoldDB" id="A0A9Q1EQE1"/>
<dbReference type="SUPFAM" id="SSF50249">
    <property type="entry name" value="Nucleic acid-binding proteins"/>
    <property type="match status" value="1"/>
</dbReference>
<accession>A0A9Q1EQE1</accession>
<dbReference type="GO" id="GO:0005737">
    <property type="term" value="C:cytoplasm"/>
    <property type="evidence" value="ECO:0007669"/>
    <property type="project" value="TreeGrafter"/>
</dbReference>
<comment type="caution">
    <text evidence="2">The sequence shown here is derived from an EMBL/GenBank/DDBJ whole genome shotgun (WGS) entry which is preliminary data.</text>
</comment>
<dbReference type="Gene3D" id="2.40.50.140">
    <property type="entry name" value="Nucleic acid-binding proteins"/>
    <property type="match status" value="1"/>
</dbReference>
<evidence type="ECO:0000313" key="2">
    <source>
        <dbReference type="EMBL" id="KAJ8343014.1"/>
    </source>
</evidence>
<dbReference type="InterPro" id="IPR012340">
    <property type="entry name" value="NA-bd_OB-fold"/>
</dbReference>
<dbReference type="PANTHER" id="PTHR35537">
    <property type="entry name" value="DNA DAMAGE-INDUCIBLE APOPTOSIS SUPPRESSOR PROTEIN DDIAS"/>
    <property type="match status" value="1"/>
</dbReference>
<sequence length="334" mass="37603">MVSDHVHIILCSVLSLRDSCVMYPSCPHCVSRLQKKLSELRCQKCGFTSEEQSITYRYRLSLNVKRYSDIFGVTVFGSCLNPYFGIPAVGLQRFFEESQKNAEDPQSDCVHRLLIKAVEDSFVGRQFEFGIKLPGRETGERIFFGEQGLPALLDCKGISRGFVANQIILPSGAPGGSSVLSYFKKLLQASCVVHLCSLPTPERPPASPERIDSLALKSFDCSLPSFSRTPLWHSYDVRYLKQSPGIITSSAEQEQSSYSEIEPNRTDVGSQWWCRKAHRCPQKCSHGTPPYVLSPQYCSLDVDREVSRLPFQETSILCVFFHVEAKNRRPAELD</sequence>
<keyword evidence="3" id="KW-1185">Reference proteome</keyword>
<feature type="domain" description="Replication factor A C-terminal" evidence="1">
    <location>
        <begin position="11"/>
        <end position="108"/>
    </location>
</feature>
<organism evidence="2 3">
    <name type="scientific">Synaphobranchus kaupii</name>
    <name type="common">Kaup's arrowtooth eel</name>
    <dbReference type="NCBI Taxonomy" id="118154"/>
    <lineage>
        <taxon>Eukaryota</taxon>
        <taxon>Metazoa</taxon>
        <taxon>Chordata</taxon>
        <taxon>Craniata</taxon>
        <taxon>Vertebrata</taxon>
        <taxon>Euteleostomi</taxon>
        <taxon>Actinopterygii</taxon>
        <taxon>Neopterygii</taxon>
        <taxon>Teleostei</taxon>
        <taxon>Anguilliformes</taxon>
        <taxon>Synaphobranchidae</taxon>
        <taxon>Synaphobranchus</taxon>
    </lineage>
</organism>
<proteinExistence type="predicted"/>
<evidence type="ECO:0000313" key="3">
    <source>
        <dbReference type="Proteomes" id="UP001152622"/>
    </source>
</evidence>
<dbReference type="InterPro" id="IPR043522">
    <property type="entry name" value="DDIAS"/>
</dbReference>
<dbReference type="InterPro" id="IPR013955">
    <property type="entry name" value="Rep_factor-A_C"/>
</dbReference>
<reference evidence="2" key="1">
    <citation type="journal article" date="2023" name="Science">
        <title>Genome structures resolve the early diversification of teleost fishes.</title>
        <authorList>
            <person name="Parey E."/>
            <person name="Louis A."/>
            <person name="Montfort J."/>
            <person name="Bouchez O."/>
            <person name="Roques C."/>
            <person name="Iampietro C."/>
            <person name="Lluch J."/>
            <person name="Castinel A."/>
            <person name="Donnadieu C."/>
            <person name="Desvignes T."/>
            <person name="Floi Bucao C."/>
            <person name="Jouanno E."/>
            <person name="Wen M."/>
            <person name="Mejri S."/>
            <person name="Dirks R."/>
            <person name="Jansen H."/>
            <person name="Henkel C."/>
            <person name="Chen W.J."/>
            <person name="Zahm M."/>
            <person name="Cabau C."/>
            <person name="Klopp C."/>
            <person name="Thompson A.W."/>
            <person name="Robinson-Rechavi M."/>
            <person name="Braasch I."/>
            <person name="Lecointre G."/>
            <person name="Bobe J."/>
            <person name="Postlethwait J.H."/>
            <person name="Berthelot C."/>
            <person name="Roest Crollius H."/>
            <person name="Guiguen Y."/>
        </authorList>
    </citation>
    <scope>NUCLEOTIDE SEQUENCE</scope>
    <source>
        <strain evidence="2">WJC10195</strain>
    </source>
</reference>
<dbReference type="GO" id="GO:1902230">
    <property type="term" value="P:negative regulation of intrinsic apoptotic signaling pathway in response to DNA damage"/>
    <property type="evidence" value="ECO:0007669"/>
    <property type="project" value="InterPro"/>
</dbReference>
<dbReference type="EMBL" id="JAINUF010000014">
    <property type="protein sequence ID" value="KAJ8343014.1"/>
    <property type="molecule type" value="Genomic_DNA"/>
</dbReference>
<dbReference type="GO" id="GO:0005634">
    <property type="term" value="C:nucleus"/>
    <property type="evidence" value="ECO:0007669"/>
    <property type="project" value="TreeGrafter"/>
</dbReference>